<dbReference type="AlphaFoldDB" id="I5BY36"/>
<dbReference type="Proteomes" id="UP000005551">
    <property type="component" value="Unassembled WGS sequence"/>
</dbReference>
<reference evidence="1 2" key="1">
    <citation type="submission" date="2012-05" db="EMBL/GenBank/DDBJ databases">
        <title>Genome sequence of Nitritalea halalkaliphila LW7.</title>
        <authorList>
            <person name="Jangir P.K."/>
            <person name="Singh A."/>
            <person name="Shivaji S."/>
            <person name="Sharma R."/>
        </authorList>
    </citation>
    <scope>NUCLEOTIDE SEQUENCE [LARGE SCALE GENOMIC DNA]</scope>
    <source>
        <strain evidence="1 2">LW7</strain>
    </source>
</reference>
<evidence type="ECO:0000313" key="1">
    <source>
        <dbReference type="EMBL" id="EIM74488.1"/>
    </source>
</evidence>
<protein>
    <submittedName>
        <fullName evidence="1">Uncharacterized protein</fullName>
    </submittedName>
</protein>
<dbReference type="STRING" id="1189621.A3SI_15860"/>
<accession>I5BY36</accession>
<name>I5BY36_9BACT</name>
<gene>
    <name evidence="1" type="ORF">A3SI_15860</name>
</gene>
<dbReference type="EMBL" id="AJYA01000042">
    <property type="protein sequence ID" value="EIM74488.1"/>
    <property type="molecule type" value="Genomic_DNA"/>
</dbReference>
<keyword evidence="2" id="KW-1185">Reference proteome</keyword>
<sequence>MINEDIVTHKIFNNLDNNRKILKKVFKKLSKNAIFGHVSVRREELTALGFHLSYYTRVLRRRHTRIYYCFDYAFQFDGPFAHVMRVGVGEFERSVA</sequence>
<comment type="caution">
    <text evidence="1">The sequence shown here is derived from an EMBL/GenBank/DDBJ whole genome shotgun (WGS) entry which is preliminary data.</text>
</comment>
<organism evidence="1 2">
    <name type="scientific">Nitritalea halalkaliphila LW7</name>
    <dbReference type="NCBI Taxonomy" id="1189621"/>
    <lineage>
        <taxon>Bacteria</taxon>
        <taxon>Pseudomonadati</taxon>
        <taxon>Bacteroidota</taxon>
        <taxon>Cytophagia</taxon>
        <taxon>Cytophagales</taxon>
        <taxon>Cyclobacteriaceae</taxon>
        <taxon>Nitritalea</taxon>
    </lineage>
</organism>
<evidence type="ECO:0000313" key="2">
    <source>
        <dbReference type="Proteomes" id="UP000005551"/>
    </source>
</evidence>
<proteinExistence type="predicted"/>